<reference evidence="1" key="1">
    <citation type="submission" date="2023-10" db="EMBL/GenBank/DDBJ databases">
        <authorList>
            <person name="Chen Y."/>
            <person name="Shah S."/>
            <person name="Dougan E. K."/>
            <person name="Thang M."/>
            <person name="Chan C."/>
        </authorList>
    </citation>
    <scope>NUCLEOTIDE SEQUENCE [LARGE SCALE GENOMIC DNA]</scope>
</reference>
<dbReference type="EMBL" id="CAUYUJ010018474">
    <property type="protein sequence ID" value="CAK0883866.1"/>
    <property type="molecule type" value="Genomic_DNA"/>
</dbReference>
<keyword evidence="2" id="KW-1185">Reference proteome</keyword>
<accession>A0ABN9WC27</accession>
<sequence>MRANNACSILHAGAASKAPAPAAQAPNEHRQMARAVDLASRAATAAIAPLATAPQAAAPRSVTLRASRRLVEAAAWADPLPRGRGAAGRAAPGRVVERLCAALSRAARAERREVIAGASQGLRREILRVRGAGRGGCVSGCQDAATGGVARASLAPPQKQAGPASTKGGVLKVPTGNVWTIKTASGLYHKVRITIARVAVASRRLRSRCAALDALERLRLAAAGAAAAGGGAEDLLRAVAGADDDLGLSFQAIPPLTKKTRLRRKRVHPPVHADPA</sequence>
<gene>
    <name evidence="1" type="ORF">PCOR1329_LOCUS65963</name>
</gene>
<organism evidence="1 2">
    <name type="scientific">Prorocentrum cordatum</name>
    <dbReference type="NCBI Taxonomy" id="2364126"/>
    <lineage>
        <taxon>Eukaryota</taxon>
        <taxon>Sar</taxon>
        <taxon>Alveolata</taxon>
        <taxon>Dinophyceae</taxon>
        <taxon>Prorocentrales</taxon>
        <taxon>Prorocentraceae</taxon>
        <taxon>Prorocentrum</taxon>
    </lineage>
</organism>
<name>A0ABN9WC27_9DINO</name>
<evidence type="ECO:0000313" key="2">
    <source>
        <dbReference type="Proteomes" id="UP001189429"/>
    </source>
</evidence>
<evidence type="ECO:0000313" key="1">
    <source>
        <dbReference type="EMBL" id="CAK0883866.1"/>
    </source>
</evidence>
<dbReference type="Proteomes" id="UP001189429">
    <property type="component" value="Unassembled WGS sequence"/>
</dbReference>
<proteinExistence type="predicted"/>
<protein>
    <submittedName>
        <fullName evidence="1">Uncharacterized protein</fullName>
    </submittedName>
</protein>
<comment type="caution">
    <text evidence="1">The sequence shown here is derived from an EMBL/GenBank/DDBJ whole genome shotgun (WGS) entry which is preliminary data.</text>
</comment>